<feature type="domain" description="Schlafen group 3-like DNA/RNA helicase" evidence="2">
    <location>
        <begin position="265"/>
        <end position="629"/>
    </location>
</feature>
<dbReference type="Pfam" id="PF09848">
    <property type="entry name" value="SLFN-g3_helicase"/>
    <property type="match status" value="1"/>
</dbReference>
<dbReference type="Proteomes" id="UP000037023">
    <property type="component" value="Unassembled WGS sequence"/>
</dbReference>
<dbReference type="AlphaFoldDB" id="A0A0L8KH07"/>
<reference evidence="3 4" key="1">
    <citation type="submission" date="2015-06" db="EMBL/GenBank/DDBJ databases">
        <authorList>
            <person name="Hoefler B.C."/>
            <person name="Straight P.D."/>
        </authorList>
    </citation>
    <scope>NUCLEOTIDE SEQUENCE [LARGE SCALE GENOMIC DNA]</scope>
    <source>
        <strain evidence="3 4">NRRL 3427</strain>
    </source>
</reference>
<dbReference type="PATRIC" id="fig|1938.6.peg.3877"/>
<evidence type="ECO:0000259" key="2">
    <source>
        <dbReference type="Pfam" id="PF09848"/>
    </source>
</evidence>
<evidence type="ECO:0000256" key="1">
    <source>
        <dbReference type="SAM" id="MobiDB-lite"/>
    </source>
</evidence>
<name>A0A0L8KH07_STRVR</name>
<dbReference type="InterPro" id="IPR018647">
    <property type="entry name" value="SLFN_3-like_DNA/RNA_helicase"/>
</dbReference>
<dbReference type="EMBL" id="LGUP01000165">
    <property type="protein sequence ID" value="KOG25170.1"/>
    <property type="molecule type" value="Genomic_DNA"/>
</dbReference>
<proteinExistence type="predicted"/>
<dbReference type="InterPro" id="IPR027417">
    <property type="entry name" value="P-loop_NTPase"/>
</dbReference>
<protein>
    <recommendedName>
        <fullName evidence="2">Schlafen group 3-like DNA/RNA helicase domain-containing protein</fullName>
    </recommendedName>
</protein>
<dbReference type="SUPFAM" id="SSF52540">
    <property type="entry name" value="P-loop containing nucleoside triphosphate hydrolases"/>
    <property type="match status" value="1"/>
</dbReference>
<evidence type="ECO:0000313" key="3">
    <source>
        <dbReference type="EMBL" id="KOG25170.1"/>
    </source>
</evidence>
<organism evidence="3 4">
    <name type="scientific">Streptomyces viridochromogenes</name>
    <dbReference type="NCBI Taxonomy" id="1938"/>
    <lineage>
        <taxon>Bacteria</taxon>
        <taxon>Bacillati</taxon>
        <taxon>Actinomycetota</taxon>
        <taxon>Actinomycetes</taxon>
        <taxon>Kitasatosporales</taxon>
        <taxon>Streptomycetaceae</taxon>
        <taxon>Streptomyces</taxon>
    </lineage>
</organism>
<sequence>MLLLQLSARHLLKLHRRDRLLPHLAARWVRFKGKPASDSEQEAWRESLVRLAEELVDAGHGDLHMFVECQPQGVDGAADVILVGVHPETGQDSLLVVELKRWSSVEATENPEKVAVQGYRKPKKHPSTQVGKVVDFFSSDASMNGLSVSYAGISYLHNALEESVKPLLAAGTPKGAHAFYFTDDTRLDLLEEVRDRFRRESGEPAAGRLLRRLGLRNAPLLEAMALSEGVDTAFTLRGEQRSVWRDVKRAVERGREGGGEEDAERAVFLVRGGAGTGKSAIGLQLLRHFTAAGLSARYATGSIAFHAALEELFQRDAVLSKEQLAHFLSFVEPPTPALDLLICDEAHRVRELSNLQYWSAEKRGTKPQVDELIQAARVTVFLLDDNQSLRRGEVGSSRLVADAALRHGVTPDIYDLHNEFRCGGSEGYRRWVLDLLGLSGETPHVWEWDGLMHVEVADSVEDLEKVVLEEQRDGATARMVAGFCWPWNFPDEETRELPLDVDIRGWNRPWNAKGTLRRYANGEPPAELWGVDPAGIGQIGCVYTAQGLEWDWCGVVLGEDMVRRGDEWHFKKGKVSKKDEETGRRELLETGSVDPGLPKDPDEFARRIRNAYHVLLTRASSATVLYSVDPETQRYLKKMVAPVEEEGLRPTAAAQSELQRFERKLRAHDAKQKRKRDNPGSRQLGLFDS</sequence>
<dbReference type="RefSeq" id="WP_033203948.1">
    <property type="nucleotide sequence ID" value="NZ_LGUP01000165.1"/>
</dbReference>
<accession>A0A0L8KH07</accession>
<comment type="caution">
    <text evidence="3">The sequence shown here is derived from an EMBL/GenBank/DDBJ whole genome shotgun (WGS) entry which is preliminary data.</text>
</comment>
<feature type="region of interest" description="Disordered" evidence="1">
    <location>
        <begin position="662"/>
        <end position="689"/>
    </location>
</feature>
<dbReference type="OrthoDB" id="3193269at2"/>
<evidence type="ECO:0000313" key="4">
    <source>
        <dbReference type="Proteomes" id="UP000037023"/>
    </source>
</evidence>
<gene>
    <name evidence="3" type="ORF">ADK34_17960</name>
</gene>